<keyword evidence="1" id="KW-0812">Transmembrane</keyword>
<evidence type="ECO:0000256" key="1">
    <source>
        <dbReference type="SAM" id="Phobius"/>
    </source>
</evidence>
<feature type="transmembrane region" description="Helical" evidence="1">
    <location>
        <begin position="47"/>
        <end position="73"/>
    </location>
</feature>
<sequence length="74" mass="8364">MISDIPIVMAVAVITAFVAMTIISAIFGYARDRESFERETGASSREFWFLLSLLVGIFLILLSLFITLIWSLFE</sequence>
<evidence type="ECO:0000313" key="3">
    <source>
        <dbReference type="Proteomes" id="UP000320766"/>
    </source>
</evidence>
<reference evidence="2 3" key="1">
    <citation type="journal article" date="2019" name="Nat. Microbiol.">
        <title>Wide diversity of methane and short-chain alkane metabolisms in uncultured archaea.</title>
        <authorList>
            <person name="Borrel G."/>
            <person name="Adam P.S."/>
            <person name="McKay L.J."/>
            <person name="Chen L.X."/>
            <person name="Sierra-Garcia I.N."/>
            <person name="Sieber C.M."/>
            <person name="Letourneur Q."/>
            <person name="Ghozlane A."/>
            <person name="Andersen G.L."/>
            <person name="Li W.J."/>
            <person name="Hallam S.J."/>
            <person name="Muyzer G."/>
            <person name="de Oliveira V.M."/>
            <person name="Inskeep W.P."/>
            <person name="Banfield J.F."/>
            <person name="Gribaldo S."/>
        </authorList>
    </citation>
    <scope>NUCLEOTIDE SEQUENCE [LARGE SCALE GENOMIC DNA]</scope>
    <source>
        <strain evidence="2">NM1b</strain>
    </source>
</reference>
<name>A0A520KX13_9EURY</name>
<evidence type="ECO:0000313" key="2">
    <source>
        <dbReference type="EMBL" id="RZN70070.1"/>
    </source>
</evidence>
<feature type="transmembrane region" description="Helical" evidence="1">
    <location>
        <begin position="6"/>
        <end position="27"/>
    </location>
</feature>
<gene>
    <name evidence="2" type="ORF">EF807_03815</name>
</gene>
<dbReference type="AlphaFoldDB" id="A0A520KX13"/>
<protein>
    <submittedName>
        <fullName evidence="2">Uncharacterized protein</fullName>
    </submittedName>
</protein>
<comment type="caution">
    <text evidence="2">The sequence shown here is derived from an EMBL/GenBank/DDBJ whole genome shotgun (WGS) entry which is preliminary data.</text>
</comment>
<proteinExistence type="predicted"/>
<dbReference type="Proteomes" id="UP000320766">
    <property type="component" value="Unassembled WGS sequence"/>
</dbReference>
<keyword evidence="1" id="KW-0472">Membrane</keyword>
<organism evidence="2 3">
    <name type="scientific">Candidatus Methanolliviera hydrocarbonicum</name>
    <dbReference type="NCBI Taxonomy" id="2491085"/>
    <lineage>
        <taxon>Archaea</taxon>
        <taxon>Methanobacteriati</taxon>
        <taxon>Methanobacteriota</taxon>
        <taxon>Candidatus Methanoliparia</taxon>
        <taxon>Candidatus Methanoliparales</taxon>
        <taxon>Candidatus Methanollivieraceae</taxon>
        <taxon>Candidatus Methanolliviera</taxon>
    </lineage>
</organism>
<keyword evidence="1" id="KW-1133">Transmembrane helix</keyword>
<accession>A0A520KX13</accession>
<dbReference type="EMBL" id="RXIL01000062">
    <property type="protein sequence ID" value="RZN70070.1"/>
    <property type="molecule type" value="Genomic_DNA"/>
</dbReference>